<dbReference type="PANTHER" id="PTHR11319">
    <property type="entry name" value="G PROTEIN-COUPLED RECEPTOR-RELATED"/>
    <property type="match status" value="1"/>
</dbReference>
<evidence type="ECO:0000256" key="2">
    <source>
        <dbReference type="SAM" id="Phobius"/>
    </source>
</evidence>
<dbReference type="InterPro" id="IPR011047">
    <property type="entry name" value="Quinoprotein_ADH-like_sf"/>
</dbReference>
<dbReference type="STRING" id="312017.I7LZX5"/>
<feature type="transmembrane region" description="Helical" evidence="2">
    <location>
        <begin position="2717"/>
        <end position="2735"/>
    </location>
</feature>
<dbReference type="InterPro" id="IPR036322">
    <property type="entry name" value="WD40_repeat_dom_sf"/>
</dbReference>
<evidence type="ECO:0000256" key="3">
    <source>
        <dbReference type="SAM" id="SignalP"/>
    </source>
</evidence>
<feature type="transmembrane region" description="Helical" evidence="2">
    <location>
        <begin position="2409"/>
        <end position="2432"/>
    </location>
</feature>
<dbReference type="PANTHER" id="PTHR11319:SF35">
    <property type="entry name" value="OUTER MEMBRANE PROTEIN PMPC-RELATED"/>
    <property type="match status" value="1"/>
</dbReference>
<feature type="transmembrane region" description="Helical" evidence="2">
    <location>
        <begin position="2747"/>
        <end position="2768"/>
    </location>
</feature>
<name>I7LZX5_TETTS</name>
<feature type="transmembrane region" description="Helical" evidence="2">
    <location>
        <begin position="2688"/>
        <end position="2705"/>
    </location>
</feature>
<dbReference type="Proteomes" id="UP000009168">
    <property type="component" value="Unassembled WGS sequence"/>
</dbReference>
<dbReference type="GeneID" id="7827372"/>
<sequence>MMLKGNKYLKLIIFVEIIIALKKIVEAQQISCGLKCTNCSVDGICQSCDQDFTFSQSLNHCISKCNDASYYYEPNKTCQTICPTNYYNDNNYNLCVPFQECANVQEYGQQYFDSITTTVQTPTSYIAAGTQNSNKPPDYSLKIFSRDSIQLLGEMTLHKYQVLGFQMITNSSTVSYNSDSIYLVSFSNTELVLWDLSRGIGMKYLTFDQLVTSQQSNKLVYYIDEEILIVFKSEIQFGVFFLKSIKQYNDNDVISVQLVQVIHTKSINGFVRNGNILYSYSMDSTLASYDLNEIYVKGNNQGNILCTIPNQILQQGYIFSTGEIVIQLYQQQYLYYYDQTQCNQVQIGHTSPIIQIIIDEKGPQKYVFSLETYKIIFSTADQQNIVPTSNRQISKSFAFKSQGYLILIDFSGFVVLNQYTNGSLQENYSINLNWSKNFQITSAFVDLQYSQVILIGQGVIKLKFDPTNPFSTQMQLSSITQNVPTQQDQPTDKINGLLIDTLYNRLIVYSDDGSIRAYERMNVFDNNYRQVIKKYHTSCNILDNSICQNKVIDLQLINQKLYAALYSDGSIILWQYLFTDFQSLKMLTLDNPLQPAQTMNYNLNTNLLVFQSPIQVKVYNTTTSSIVGILNVNSTLVNFQYAFTEIYTGSKYCIYVLDTKNKRLNLYLANNTKTVVAVSSSYSSKKLYTSAKYFPTHRNVYIITDTNICYYNNILTKNSISQVGISGVVTDSILQNTVTSVKHLIFMNNLQVFSYSSLSTLAAQYTSATNVQDYQATYNKVNNNDVFAFFQNSGVSTIQNQVVVLSGTNLNFQHILTFQQKISTILIDSVFSKLYIGFQNGQIYSGFIQQTYEIWLSSSVTPIVPVGFYYNRAQNLFIYYKNEIRVVNSVNFNQLALLKVHNQNLVGFFYSQKTNTYLSCSSEPNANMFRLNFTNVASPQSVQFQTSGSMTLSQCFLDDQNGIAISYYSSNYALTFWSYTKVAQIYTTPIHQQRAAQLLASQADIDPTLQISYQIQQIYLDSNLQKLIVVNNVQEVYMHNYVNRVDYFISIPNMLNVYIDQQYQRLTIIIQQEYKQTFYSYTYNSDTIEFFKEFQYHNNPIRGIIFQNDKAYSYEDTFIIVMGRNTYDKLVSIQCVNPIITNFIVFEKLSLVIIWSDFNLGQFNQSIGIYNLLTGSKITDVVGYQSIETGNIHQIIVDQDSYQMIIAKNNPNNYFYTVDLRTFYYTGYYANRNYTTSISSMLLIPESNRFIYLDQKEIRVMSIETSINPQYKFLSLTDSKNLEQFYNSQYQKLYFLDGLGISWQLNTNLKQLVYQIPFQGVRQTAFINQKFYVIAQNQIMQYNQNFVNLGEIDQTSVNVTFSQNFVFIFNSNYQLYIADQDSFASQYFYQFDSFFQQIIINENFQEIFVLQQSNKLNRFNFVTRDLLFNFTDPSLDFIRIDTNNSVIFQAYINGTLNIYPNYTSSIYDYMTGQPVQKLQFNQRIFRILIDSSFNKFYVLLNLQIPLVYVYFYNVTNGVLQNLNLITLISLPSRSTQLKAQIYQQSIIFNLPWQMIYIDRQTLQYTRIDRDNQIFYNQQNVIQVVNYSNLYIVQSNNQLAMYQLNNSYTKLFQFNLMYPKLSQYSITNNTNSYYIQLLGISSGIVFSYNFVLPMIGQDSKPLFSINQCYQTMDNIQYGYQVEQQMIILDQSSKILQYNLQQTLIQIYSQNSFYYHQLMQSYNSNVVYGYNNSSQTITIRNDTFTKLLQSQIIINNYNFTLFDDQEIVFPSINQQITFKNINITSDSNNFQFIFNGQNTITLQNIKINNVTLSGNGTLFTFNDCYLVEIDTFNLLNSKFKGINYTLFSFNNVQQIVIKSLNLVNIIFTKESQANNIIYISNSLNLTLFQSLFLNISSFDSNKLFIKSNGILLQQINGITVQNIVGVSFYNFDNYFSLEDQTVYLYSDQAFIQNSQFINMTKVTNSLITFNGNILQINKCNFTQISCLTCSGASLNIKKAQTFILQSSYFLLNQASEGGAVALINLFYQNLQIIGNTFYNCTALSHGGAIYSSSSDIMVNQTTIQFCQAQIGGGIRYTGIQPIFIFYQYLYQQTQDPKYFLENNITNNQADVYGQNIGSYPQMISVMSNSQLVHSRILTTNVDNYNIDQYSLSNFQSSANINFQFQILDQELNPVKFNIQKFQKNQYPEIIQNEITDFNIKAIPGTDDVKIYGQYITDYSQFDEVNQTFQIQQMMVIANPGTSNYIFFETPSIKMVLQPSQLSRQFDDGPFHVRLNMSFRDCIRGEVYKLSGSIFYCQECKEGSYSIITPIQKQYETQICQRCPDDAVYCYRDQMTLYPGYWKINNDTDSIVYCKNKAENCYGTQETGYCIEGHIGPLCESCDVYGVVWKTTYQSDGKFNCLKCQNLNSVNYIIPTIFIALGIIIYILISIRIILQINKLIVLGYYIRKLNLLPLSKSSFQDTTNMNLKAMMSYMQISSMINTFVIQLPEWMTFIPDYLGSPVQNLQYSFDCILNQQQQSSYPIVFFRTIWFLAIPVIYLAVVGFFYLILVLLRISKFDKSYIISGLVFLSFFIQPNMISNLLGVMSCRSIDNKLYIQSDISYECYTDIHKKYIAIVCLPGLILWAFIIPLIILKNLIQNRDNLDNATIRLKYGFLYQDYKNKHFYWEFVRIYTKMAVVAVLSFYGDPYTNKLVIILCMFLIYQVALIKFQPYQMKYFQQLDKTSMIVFVILLIMNIFLYNKPDIIQSQIFYIVLLIIHNGYQFFLLVEVVRAKLSIKYKDVYNKIVKNLLKMLPFMKRFLTLQKKIPFKTFRLWMKVKFFLNECSERRIYNEQNSPQFGRSSELNPESVYFQPSKRNRNRMFNQNLLLASSRNIAMSNRNIVRSEEISKNNQHLPQLSRDMNLLSIDSNNLQLLSAKGISSTSQLQDIRAQSIPIDSMHQQSYSPYSDVSLKRLSYGQLLRSLFNYADVEEEEDFRRIQKKAAINQEYRLYQKIDLIYKNLKQVEMEETLMPIEQQPKEDNQTPNIDDSINDFNNLKAKRFAQSFAPRFITSVENLDANVKDNQELKQDSQGEVIELSEQSQVNVEIQQTQNKRYVYLQNEENIFDQQAQQNKEVKNENIEESVFQNSIESEEEEDIRRLIKKSQFQHDLNLKRKTNLIYKNLFKVNYNENEILQEQNKNQKNYTANDNMLYNIEDSLLSLNDSSTVEKQHEDFFEKQQSQKQLKKQIEEDKNMLNHEKKEQMVIDQGNVFEVVDSDNLTFQKNLESNESQKSKKIVNIEQKNIEKDEICQSEQIEIDKNQSQSIQNSSLPKNDISCSKQIQNIIDKFAQNLQIKEGLDQSIVNQSANTNLNQQIQSNNETPQSEKITTDQLNKKYIPSPQIMEEDENIIFDEAESENTAKDNMTQANFQKVNDYFQIPVNLNDNATRTIDDALDKFFDNKSNFEIKSQRKKYSEQFKLENESIIQDHVDDQTLFKELDYGKQFTPGGLNGFEVLKLSVSETPTAGEVKDNSLKEESNNMQNLNQNKQVESQNESGNI</sequence>
<dbReference type="RefSeq" id="XP_001032755.2">
    <property type="nucleotide sequence ID" value="XM_001032755.2"/>
</dbReference>
<dbReference type="SUPFAM" id="SSF50978">
    <property type="entry name" value="WD40 repeat-like"/>
    <property type="match status" value="1"/>
</dbReference>
<evidence type="ECO:0000313" key="5">
    <source>
        <dbReference type="Proteomes" id="UP000009168"/>
    </source>
</evidence>
<keyword evidence="2" id="KW-1133">Transmembrane helix</keyword>
<accession>I7LZX5</accession>
<keyword evidence="3" id="KW-0732">Signal</keyword>
<dbReference type="EMBL" id="GG662522">
    <property type="protein sequence ID" value="EAR85092.2"/>
    <property type="molecule type" value="Genomic_DNA"/>
</dbReference>
<proteinExistence type="predicted"/>
<gene>
    <name evidence="4" type="ORF">TTHERM_00530500</name>
</gene>
<keyword evidence="2" id="KW-0472">Membrane</keyword>
<feature type="transmembrane region" description="Helical" evidence="2">
    <location>
        <begin position="2610"/>
        <end position="2631"/>
    </location>
</feature>
<dbReference type="KEGG" id="tet:TTHERM_00530500"/>
<dbReference type="SUPFAM" id="SSF82171">
    <property type="entry name" value="DPP6 N-terminal domain-like"/>
    <property type="match status" value="1"/>
</dbReference>
<dbReference type="SUPFAM" id="SSF50998">
    <property type="entry name" value="Quinoprotein alcohol dehydrogenase-like"/>
    <property type="match status" value="1"/>
</dbReference>
<feature type="signal peptide" evidence="3">
    <location>
        <begin position="1"/>
        <end position="27"/>
    </location>
</feature>
<evidence type="ECO:0000256" key="1">
    <source>
        <dbReference type="SAM" id="MobiDB-lite"/>
    </source>
</evidence>
<feature type="compositionally biased region" description="Basic and acidic residues" evidence="1">
    <location>
        <begin position="3505"/>
        <end position="3515"/>
    </location>
</feature>
<reference evidence="5" key="1">
    <citation type="journal article" date="2006" name="PLoS Biol.">
        <title>Macronuclear genome sequence of the ciliate Tetrahymena thermophila, a model eukaryote.</title>
        <authorList>
            <person name="Eisen J.A."/>
            <person name="Coyne R.S."/>
            <person name="Wu M."/>
            <person name="Wu D."/>
            <person name="Thiagarajan M."/>
            <person name="Wortman J.R."/>
            <person name="Badger J.H."/>
            <person name="Ren Q."/>
            <person name="Amedeo P."/>
            <person name="Jones K.M."/>
            <person name="Tallon L.J."/>
            <person name="Delcher A.L."/>
            <person name="Salzberg S.L."/>
            <person name="Silva J.C."/>
            <person name="Haas B.J."/>
            <person name="Majoros W.H."/>
            <person name="Farzad M."/>
            <person name="Carlton J.M."/>
            <person name="Smith R.K. Jr."/>
            <person name="Garg J."/>
            <person name="Pearlman R.E."/>
            <person name="Karrer K.M."/>
            <person name="Sun L."/>
            <person name="Manning G."/>
            <person name="Elde N.C."/>
            <person name="Turkewitz A.P."/>
            <person name="Asai D.J."/>
            <person name="Wilkes D.E."/>
            <person name="Wang Y."/>
            <person name="Cai H."/>
            <person name="Collins K."/>
            <person name="Stewart B.A."/>
            <person name="Lee S.R."/>
            <person name="Wilamowska K."/>
            <person name="Weinberg Z."/>
            <person name="Ruzzo W.L."/>
            <person name="Wloga D."/>
            <person name="Gaertig J."/>
            <person name="Frankel J."/>
            <person name="Tsao C.-C."/>
            <person name="Gorovsky M.A."/>
            <person name="Keeling P.J."/>
            <person name="Waller R.F."/>
            <person name="Patron N.J."/>
            <person name="Cherry J.M."/>
            <person name="Stover N.A."/>
            <person name="Krieger C.J."/>
            <person name="del Toro C."/>
            <person name="Ryder H.F."/>
            <person name="Williamson S.C."/>
            <person name="Barbeau R.A."/>
            <person name="Hamilton E.P."/>
            <person name="Orias E."/>
        </authorList>
    </citation>
    <scope>NUCLEOTIDE SEQUENCE [LARGE SCALE GENOMIC DNA]</scope>
    <source>
        <strain evidence="5">SB210</strain>
    </source>
</reference>
<feature type="transmembrane region" description="Helical" evidence="2">
    <location>
        <begin position="2527"/>
        <end position="2547"/>
    </location>
</feature>
<feature type="compositionally biased region" description="Polar residues" evidence="1">
    <location>
        <begin position="3516"/>
        <end position="3536"/>
    </location>
</feature>
<evidence type="ECO:0000313" key="4">
    <source>
        <dbReference type="EMBL" id="EAR85092.2"/>
    </source>
</evidence>
<protein>
    <submittedName>
        <fullName evidence="4">Transmembrane protein, putative</fullName>
    </submittedName>
</protein>
<feature type="transmembrane region" description="Helical" evidence="2">
    <location>
        <begin position="2662"/>
        <end position="2682"/>
    </location>
</feature>
<feature type="region of interest" description="Disordered" evidence="1">
    <location>
        <begin position="3501"/>
        <end position="3536"/>
    </location>
</feature>
<feature type="transmembrane region" description="Helical" evidence="2">
    <location>
        <begin position="2559"/>
        <end position="2576"/>
    </location>
</feature>
<organism evidence="4 5">
    <name type="scientific">Tetrahymena thermophila (strain SB210)</name>
    <dbReference type="NCBI Taxonomy" id="312017"/>
    <lineage>
        <taxon>Eukaryota</taxon>
        <taxon>Sar</taxon>
        <taxon>Alveolata</taxon>
        <taxon>Ciliophora</taxon>
        <taxon>Intramacronucleata</taxon>
        <taxon>Oligohymenophorea</taxon>
        <taxon>Hymenostomatida</taxon>
        <taxon>Tetrahymenina</taxon>
        <taxon>Tetrahymenidae</taxon>
        <taxon>Tetrahymena</taxon>
    </lineage>
</organism>
<feature type="chain" id="PRO_5003712133" evidence="3">
    <location>
        <begin position="28"/>
        <end position="3536"/>
    </location>
</feature>
<dbReference type="InParanoid" id="I7LZX5"/>
<dbReference type="OrthoDB" id="295386at2759"/>
<keyword evidence="2 4" id="KW-0812">Transmembrane</keyword>
<keyword evidence="5" id="KW-1185">Reference proteome</keyword>
<dbReference type="eggNOG" id="ENOG502SFTV">
    <property type="taxonomic scope" value="Eukaryota"/>
</dbReference>